<name>A0AAW1EX95_ZOAVI</name>
<evidence type="ECO:0000313" key="1">
    <source>
        <dbReference type="EMBL" id="KAK9526893.1"/>
    </source>
</evidence>
<dbReference type="AlphaFoldDB" id="A0AAW1EX95"/>
<gene>
    <name evidence="1" type="ORF">VZT92_015567</name>
</gene>
<proteinExistence type="predicted"/>
<dbReference type="EMBL" id="JBCEZU010000123">
    <property type="protein sequence ID" value="KAK9526893.1"/>
    <property type="molecule type" value="Genomic_DNA"/>
</dbReference>
<accession>A0AAW1EX95</accession>
<organism evidence="1 2">
    <name type="scientific">Zoarces viviparus</name>
    <name type="common">Viviparous eelpout</name>
    <name type="synonym">Blennius viviparus</name>
    <dbReference type="NCBI Taxonomy" id="48416"/>
    <lineage>
        <taxon>Eukaryota</taxon>
        <taxon>Metazoa</taxon>
        <taxon>Chordata</taxon>
        <taxon>Craniata</taxon>
        <taxon>Vertebrata</taxon>
        <taxon>Euteleostomi</taxon>
        <taxon>Actinopterygii</taxon>
        <taxon>Neopterygii</taxon>
        <taxon>Teleostei</taxon>
        <taxon>Neoteleostei</taxon>
        <taxon>Acanthomorphata</taxon>
        <taxon>Eupercaria</taxon>
        <taxon>Perciformes</taxon>
        <taxon>Cottioidei</taxon>
        <taxon>Zoarcales</taxon>
        <taxon>Zoarcidae</taxon>
        <taxon>Zoarcinae</taxon>
        <taxon>Zoarces</taxon>
    </lineage>
</organism>
<evidence type="ECO:0000313" key="2">
    <source>
        <dbReference type="Proteomes" id="UP001488805"/>
    </source>
</evidence>
<protein>
    <submittedName>
        <fullName evidence="1">Uncharacterized protein</fullName>
    </submittedName>
</protein>
<keyword evidence="2" id="KW-1185">Reference proteome</keyword>
<sequence length="66" mass="7378">MVLMMGALLIRPEPSEEPVVAHKTQAAELRSLEELSGVWVTQVSRPAISFPATKRDNQSIKRQSNF</sequence>
<dbReference type="Proteomes" id="UP001488805">
    <property type="component" value="Unassembled WGS sequence"/>
</dbReference>
<comment type="caution">
    <text evidence="1">The sequence shown here is derived from an EMBL/GenBank/DDBJ whole genome shotgun (WGS) entry which is preliminary data.</text>
</comment>
<reference evidence="1 2" key="1">
    <citation type="journal article" date="2024" name="Genome Biol. Evol.">
        <title>Chromosome-level genome assembly of the viviparous eelpout Zoarces viviparus.</title>
        <authorList>
            <person name="Fuhrmann N."/>
            <person name="Brasseur M.V."/>
            <person name="Bakowski C.E."/>
            <person name="Podsiadlowski L."/>
            <person name="Prost S."/>
            <person name="Krehenwinkel H."/>
            <person name="Mayer C."/>
        </authorList>
    </citation>
    <scope>NUCLEOTIDE SEQUENCE [LARGE SCALE GENOMIC DNA]</scope>
    <source>
        <strain evidence="1">NO-MEL_2022_Ind0_liver</strain>
    </source>
</reference>